<keyword evidence="9" id="KW-0411">Iron-sulfur</keyword>
<evidence type="ECO:0000256" key="9">
    <source>
        <dbReference type="ARBA" id="ARBA00023014"/>
    </source>
</evidence>
<dbReference type="Proteomes" id="UP000192050">
    <property type="component" value="Chromosome"/>
</dbReference>
<proteinExistence type="predicted"/>
<dbReference type="SMART" id="SM00491">
    <property type="entry name" value="HELICc2"/>
    <property type="match status" value="1"/>
</dbReference>
<evidence type="ECO:0000256" key="12">
    <source>
        <dbReference type="ARBA" id="ARBA00023235"/>
    </source>
</evidence>
<dbReference type="Gene3D" id="1.10.275.40">
    <property type="match status" value="1"/>
</dbReference>
<gene>
    <name evidence="14" type="ORF">FAD_1503</name>
</gene>
<evidence type="ECO:0000256" key="3">
    <source>
        <dbReference type="ARBA" id="ARBA00022741"/>
    </source>
</evidence>
<dbReference type="GO" id="GO:0016818">
    <property type="term" value="F:hydrolase activity, acting on acid anhydrides, in phosphorus-containing anhydrides"/>
    <property type="evidence" value="ECO:0007669"/>
    <property type="project" value="InterPro"/>
</dbReference>
<dbReference type="Gene3D" id="1.10.30.20">
    <property type="entry name" value="Bacterial XPD DNA helicase, FeS cluster domain"/>
    <property type="match status" value="1"/>
</dbReference>
<keyword evidence="10" id="KW-0238">DNA-binding</keyword>
<evidence type="ECO:0000313" key="14">
    <source>
        <dbReference type="EMBL" id="ARD85355.1"/>
    </source>
</evidence>
<name>A0A1V0N5I3_9ARCH</name>
<dbReference type="GO" id="GO:0005524">
    <property type="term" value="F:ATP binding"/>
    <property type="evidence" value="ECO:0007669"/>
    <property type="project" value="UniProtKB-KW"/>
</dbReference>
<dbReference type="AlphaFoldDB" id="A0A1V0N5I3"/>
<dbReference type="PANTHER" id="PTHR11472">
    <property type="entry name" value="DNA REPAIR DEAD HELICASE RAD3/XP-D SUBFAMILY MEMBER"/>
    <property type="match status" value="1"/>
</dbReference>
<dbReference type="Pfam" id="PF13307">
    <property type="entry name" value="Helicase_C_2"/>
    <property type="match status" value="1"/>
</dbReference>
<dbReference type="InterPro" id="IPR006555">
    <property type="entry name" value="ATP-dep_Helicase_C"/>
</dbReference>
<evidence type="ECO:0000256" key="1">
    <source>
        <dbReference type="ARBA" id="ARBA00022485"/>
    </source>
</evidence>
<dbReference type="SMART" id="SM00488">
    <property type="entry name" value="DEXDc2"/>
    <property type="match status" value="1"/>
</dbReference>
<dbReference type="OrthoDB" id="27512at2157"/>
<dbReference type="PANTHER" id="PTHR11472:SF34">
    <property type="entry name" value="REGULATOR OF TELOMERE ELONGATION HELICASE 1"/>
    <property type="match status" value="1"/>
</dbReference>
<keyword evidence="12" id="KW-0413">Isomerase</keyword>
<evidence type="ECO:0000256" key="2">
    <source>
        <dbReference type="ARBA" id="ARBA00022723"/>
    </source>
</evidence>
<dbReference type="Gene3D" id="3.40.50.300">
    <property type="entry name" value="P-loop containing nucleotide triphosphate hydrolases"/>
    <property type="match status" value="2"/>
</dbReference>
<dbReference type="InterPro" id="IPR027417">
    <property type="entry name" value="P-loop_NTPase"/>
</dbReference>
<keyword evidence="1" id="KW-0004">4Fe-4S</keyword>
<evidence type="ECO:0000256" key="5">
    <source>
        <dbReference type="ARBA" id="ARBA00022801"/>
    </source>
</evidence>
<evidence type="ECO:0000256" key="8">
    <source>
        <dbReference type="ARBA" id="ARBA00023004"/>
    </source>
</evidence>
<organism evidence="14 15">
    <name type="scientific">Ferroplasma acidiphilum</name>
    <dbReference type="NCBI Taxonomy" id="74969"/>
    <lineage>
        <taxon>Archaea</taxon>
        <taxon>Methanobacteriati</taxon>
        <taxon>Thermoplasmatota</taxon>
        <taxon>Thermoplasmata</taxon>
        <taxon>Thermoplasmatales</taxon>
        <taxon>Ferroplasmaceae</taxon>
        <taxon>Ferroplasma</taxon>
    </lineage>
</organism>
<keyword evidence="11" id="KW-0234">DNA repair</keyword>
<keyword evidence="5" id="KW-0378">Hydrolase</keyword>
<dbReference type="InterPro" id="IPR014001">
    <property type="entry name" value="Helicase_ATP-bd"/>
</dbReference>
<keyword evidence="2" id="KW-0479">Metal-binding</keyword>
<evidence type="ECO:0000256" key="10">
    <source>
        <dbReference type="ARBA" id="ARBA00023125"/>
    </source>
</evidence>
<keyword evidence="7" id="KW-0067">ATP-binding</keyword>
<dbReference type="EMBL" id="CP015363">
    <property type="protein sequence ID" value="ARD85355.1"/>
    <property type="molecule type" value="Genomic_DNA"/>
</dbReference>
<sequence>MEKFTPREWQDALISTVSKNLEEKNKIAIEAPTGSGKTSFILYLAFITGKKLIYLTRTHNEFTRLYEDNQKYFNIPALYLYGKSKLCPLKERWYDSEDDGQKNVCKGCPLKDKTIKLDLKNIRSPESFLEDIEADSTELIRQDVESKALGRDTKGNLVTIKKENVKSYCPYYSVRSNMADAQIIAMTYNYLLNPSIRFNVFHGTEGEEMIDLNECYIVFDEAHNLDSVIENFGRTLQIKTVEKAIDMLVKDFPIENYNSYDRIEANLILENLLSNMSSTRGTDSLKLFKFSNDFASRIANLESLRAFSDEFEEKNENRPLNKRSRNYLENVYNFLYDYQRMENGSVYSTINNPEKKDLKLKLMYYDTSGYLSFLRDNSVIFMSGTMPSVDHISKVWNMENVLYLKVDSIFKNAGGLKQYHIVNGYTTLGRYRENLDDWAEMLRKYMQFAIDVYSKSDKSVLVAVPSYRILFGDTYTKTPGIGNYLPESMRANCVFENKKISYSYIEKKAKERKIIIFSVHGGKLLEGIQLVNRGKSLISDVIIAGLPLIPLDDYRKDKIKYLEKVLKKNAYNLLYYEFALIKVKQAAGRSTRSPEDTSSIWLCDDRFDEPFWQSNLLPNTK</sequence>
<dbReference type="InterPro" id="IPR006554">
    <property type="entry name" value="Helicase-like_DEXD_c2"/>
</dbReference>
<dbReference type="KEGG" id="fai:FAD_1503"/>
<dbReference type="InterPro" id="IPR014013">
    <property type="entry name" value="Helic_SF1/SF2_ATP-bd_DinG/Rad3"/>
</dbReference>
<dbReference type="InterPro" id="IPR010614">
    <property type="entry name" value="RAD3-like_helicase_DEAD"/>
</dbReference>
<protein>
    <submittedName>
        <fullName evidence="14">DNA repair helicase</fullName>
    </submittedName>
</protein>
<dbReference type="GO" id="GO:0046872">
    <property type="term" value="F:metal ion binding"/>
    <property type="evidence" value="ECO:0007669"/>
    <property type="project" value="UniProtKB-KW"/>
</dbReference>
<dbReference type="PROSITE" id="PS51193">
    <property type="entry name" value="HELICASE_ATP_BIND_2"/>
    <property type="match status" value="1"/>
</dbReference>
<keyword evidence="3" id="KW-0547">Nucleotide-binding</keyword>
<reference evidence="14 15" key="1">
    <citation type="submission" date="2011-10" db="EMBL/GenBank/DDBJ databases">
        <title>Metabolic and evolutionary patterns in the extreme acidophile Ferroplasma acidiphilum.</title>
        <authorList>
            <person name="Golyshina O.V."/>
            <person name="Kozyavkin S.A."/>
            <person name="Tatusov R.L."/>
            <person name="Slesarev A.I."/>
            <person name="Golyshin P.N."/>
        </authorList>
    </citation>
    <scope>NUCLEOTIDE SEQUENCE [LARGE SCALE GENOMIC DNA]</scope>
    <source>
        <strain evidence="15">Y</strain>
    </source>
</reference>
<dbReference type="InterPro" id="IPR045028">
    <property type="entry name" value="DinG/Rad3-like"/>
</dbReference>
<keyword evidence="6 14" id="KW-0347">Helicase</keyword>
<dbReference type="InterPro" id="IPR042493">
    <property type="entry name" value="XPD_DNA_FeS"/>
</dbReference>
<keyword evidence="4" id="KW-0227">DNA damage</keyword>
<accession>A0A1V0N5I3</accession>
<feature type="domain" description="Helicase ATP-binding" evidence="13">
    <location>
        <begin position="1"/>
        <end position="283"/>
    </location>
</feature>
<dbReference type="SMART" id="SM00487">
    <property type="entry name" value="DEXDc"/>
    <property type="match status" value="1"/>
</dbReference>
<dbReference type="Pfam" id="PF06733">
    <property type="entry name" value="DEAD_2"/>
    <property type="match status" value="1"/>
</dbReference>
<dbReference type="SUPFAM" id="SSF52540">
    <property type="entry name" value="P-loop containing nucleoside triphosphate hydrolases"/>
    <property type="match status" value="2"/>
</dbReference>
<dbReference type="GO" id="GO:0006281">
    <property type="term" value="P:DNA repair"/>
    <property type="evidence" value="ECO:0007669"/>
    <property type="project" value="UniProtKB-KW"/>
</dbReference>
<dbReference type="GO" id="GO:0051539">
    <property type="term" value="F:4 iron, 4 sulfur cluster binding"/>
    <property type="evidence" value="ECO:0007669"/>
    <property type="project" value="UniProtKB-KW"/>
</dbReference>
<keyword evidence="15" id="KW-1185">Reference proteome</keyword>
<evidence type="ECO:0000256" key="6">
    <source>
        <dbReference type="ARBA" id="ARBA00022806"/>
    </source>
</evidence>
<dbReference type="GO" id="GO:0003677">
    <property type="term" value="F:DNA binding"/>
    <property type="evidence" value="ECO:0007669"/>
    <property type="project" value="UniProtKB-KW"/>
</dbReference>
<keyword evidence="8" id="KW-0408">Iron</keyword>
<evidence type="ECO:0000256" key="4">
    <source>
        <dbReference type="ARBA" id="ARBA00022763"/>
    </source>
</evidence>
<dbReference type="GeneID" id="31676994"/>
<evidence type="ECO:0000313" key="15">
    <source>
        <dbReference type="Proteomes" id="UP000192050"/>
    </source>
</evidence>
<dbReference type="RefSeq" id="WP_081142933.1">
    <property type="nucleotide sequence ID" value="NZ_CP015363.1"/>
</dbReference>
<dbReference type="STRING" id="74969.FAD_1503"/>
<evidence type="ECO:0000256" key="7">
    <source>
        <dbReference type="ARBA" id="ARBA00022840"/>
    </source>
</evidence>
<dbReference type="GO" id="GO:0003678">
    <property type="term" value="F:DNA helicase activity"/>
    <property type="evidence" value="ECO:0007669"/>
    <property type="project" value="InterPro"/>
</dbReference>
<evidence type="ECO:0000259" key="13">
    <source>
        <dbReference type="PROSITE" id="PS51193"/>
    </source>
</evidence>
<evidence type="ECO:0000256" key="11">
    <source>
        <dbReference type="ARBA" id="ARBA00023204"/>
    </source>
</evidence>